<keyword evidence="3" id="KW-1185">Reference proteome</keyword>
<dbReference type="RefSeq" id="WP_145421926.1">
    <property type="nucleotide sequence ID" value="NZ_CP036526.1"/>
</dbReference>
<keyword evidence="1" id="KW-0472">Membrane</keyword>
<feature type="transmembrane region" description="Helical" evidence="1">
    <location>
        <begin position="85"/>
        <end position="103"/>
    </location>
</feature>
<dbReference type="EMBL" id="CP036526">
    <property type="protein sequence ID" value="QDT13925.1"/>
    <property type="molecule type" value="Genomic_DNA"/>
</dbReference>
<evidence type="ECO:0000256" key="1">
    <source>
        <dbReference type="SAM" id="Phobius"/>
    </source>
</evidence>
<name>A0A517P3H3_9BACT</name>
<keyword evidence="1" id="KW-0812">Transmembrane</keyword>
<dbReference type="OrthoDB" id="279950at2"/>
<reference evidence="2 3" key="1">
    <citation type="submission" date="2019-02" db="EMBL/GenBank/DDBJ databases">
        <title>Deep-cultivation of Planctomycetes and their phenomic and genomic characterization uncovers novel biology.</title>
        <authorList>
            <person name="Wiegand S."/>
            <person name="Jogler M."/>
            <person name="Boedeker C."/>
            <person name="Pinto D."/>
            <person name="Vollmers J."/>
            <person name="Rivas-Marin E."/>
            <person name="Kohn T."/>
            <person name="Peeters S.H."/>
            <person name="Heuer A."/>
            <person name="Rast P."/>
            <person name="Oberbeckmann S."/>
            <person name="Bunk B."/>
            <person name="Jeske O."/>
            <person name="Meyerdierks A."/>
            <person name="Storesund J.E."/>
            <person name="Kallscheuer N."/>
            <person name="Luecker S."/>
            <person name="Lage O.M."/>
            <person name="Pohl T."/>
            <person name="Merkel B.J."/>
            <person name="Hornburger P."/>
            <person name="Mueller R.-W."/>
            <person name="Bruemmer F."/>
            <person name="Labrenz M."/>
            <person name="Spormann A.M."/>
            <person name="Op den Camp H."/>
            <person name="Overmann J."/>
            <person name="Amann R."/>
            <person name="Jetten M.S.M."/>
            <person name="Mascher T."/>
            <person name="Medema M.H."/>
            <person name="Devos D.P."/>
            <person name="Kaster A.-K."/>
            <person name="Ovreas L."/>
            <person name="Rohde M."/>
            <person name="Galperin M.Y."/>
            <person name="Jogler C."/>
        </authorList>
    </citation>
    <scope>NUCLEOTIDE SEQUENCE [LARGE SCALE GENOMIC DNA]</scope>
    <source>
        <strain evidence="2 3">K23_9</strain>
    </source>
</reference>
<dbReference type="AlphaFoldDB" id="A0A517P3H3"/>
<organism evidence="2 3">
    <name type="scientific">Stieleria marina</name>
    <dbReference type="NCBI Taxonomy" id="1930275"/>
    <lineage>
        <taxon>Bacteria</taxon>
        <taxon>Pseudomonadati</taxon>
        <taxon>Planctomycetota</taxon>
        <taxon>Planctomycetia</taxon>
        <taxon>Pirellulales</taxon>
        <taxon>Pirellulaceae</taxon>
        <taxon>Stieleria</taxon>
    </lineage>
</organism>
<dbReference type="Proteomes" id="UP000319817">
    <property type="component" value="Chromosome"/>
</dbReference>
<evidence type="ECO:0000313" key="3">
    <source>
        <dbReference type="Proteomes" id="UP000319817"/>
    </source>
</evidence>
<feature type="transmembrane region" description="Helical" evidence="1">
    <location>
        <begin position="109"/>
        <end position="130"/>
    </location>
</feature>
<protein>
    <submittedName>
        <fullName evidence="2">Uncharacterized protein</fullName>
    </submittedName>
</protein>
<proteinExistence type="predicted"/>
<keyword evidence="1" id="KW-1133">Transmembrane helix</keyword>
<accession>A0A517P3H3</accession>
<sequence length="153" mass="16513">MTTPESRCYTHKKCSAETEVSGPEFHAMSDPLAGMNRTFCSQCEDMFSIDEFVWTDTGESIPDYYQRHGRKASDTDRMLCSNQGLLALGGAGLFIGFMIGTAVCLTIGGLTGIFIAAFLALVGAVGGVIFREAVVTPKILQRVCGVSDTRQLK</sequence>
<gene>
    <name evidence="2" type="ORF">K239x_59450</name>
</gene>
<evidence type="ECO:0000313" key="2">
    <source>
        <dbReference type="EMBL" id="QDT13925.1"/>
    </source>
</evidence>